<dbReference type="InterPro" id="IPR040184">
    <property type="entry name" value="Mcm10"/>
</dbReference>
<feature type="compositionally biased region" description="Low complexity" evidence="1">
    <location>
        <begin position="61"/>
        <end position="70"/>
    </location>
</feature>
<dbReference type="PANTHER" id="PTHR13454:SF11">
    <property type="entry name" value="PROTEIN MCM10 HOMOLOG"/>
    <property type="match status" value="1"/>
</dbReference>
<comment type="caution">
    <text evidence="3">The sequence shown here is derived from an EMBL/GenBank/DDBJ whole genome shotgun (WGS) entry which is preliminary data.</text>
</comment>
<reference evidence="3" key="1">
    <citation type="submission" date="2022-08" db="EMBL/GenBank/DDBJ databases">
        <authorList>
            <person name="Gutierrez-Valencia J."/>
        </authorList>
    </citation>
    <scope>NUCLEOTIDE SEQUENCE</scope>
</reference>
<gene>
    <name evidence="3" type="ORF">LITE_LOCUS48455</name>
</gene>
<protein>
    <recommendedName>
        <fullName evidence="2">MCM10 OB-fold domain-containing protein</fullName>
    </recommendedName>
</protein>
<dbReference type="AlphaFoldDB" id="A0AAV0RMC8"/>
<dbReference type="EMBL" id="CAMGYJ010000011">
    <property type="protein sequence ID" value="CAI0557694.1"/>
    <property type="molecule type" value="Genomic_DNA"/>
</dbReference>
<feature type="compositionally biased region" description="Basic and acidic residues" evidence="1">
    <location>
        <begin position="529"/>
        <end position="539"/>
    </location>
</feature>
<feature type="region of interest" description="Disordered" evidence="1">
    <location>
        <begin position="491"/>
        <end position="539"/>
    </location>
</feature>
<dbReference type="Proteomes" id="UP001154282">
    <property type="component" value="Unassembled WGS sequence"/>
</dbReference>
<evidence type="ECO:0000256" key="1">
    <source>
        <dbReference type="SAM" id="MobiDB-lite"/>
    </source>
</evidence>
<dbReference type="InterPro" id="IPR055065">
    <property type="entry name" value="OB_MCM10"/>
</dbReference>
<dbReference type="GO" id="GO:0003688">
    <property type="term" value="F:DNA replication origin binding"/>
    <property type="evidence" value="ECO:0007669"/>
    <property type="project" value="TreeGrafter"/>
</dbReference>
<dbReference type="Pfam" id="PF22379">
    <property type="entry name" value="OB_MCM10"/>
    <property type="match status" value="1"/>
</dbReference>
<feature type="domain" description="MCM10 OB-fold" evidence="2">
    <location>
        <begin position="132"/>
        <end position="258"/>
    </location>
</feature>
<dbReference type="PANTHER" id="PTHR13454">
    <property type="entry name" value="PROTEIN MCM10 HOMOLOG"/>
    <property type="match status" value="1"/>
</dbReference>
<evidence type="ECO:0000313" key="3">
    <source>
        <dbReference type="EMBL" id="CAI0557694.1"/>
    </source>
</evidence>
<keyword evidence="4" id="KW-1185">Reference proteome</keyword>
<dbReference type="FunFam" id="2.40.50.140:FF:000174">
    <property type="entry name" value="DNA replication licensing factor mcm10"/>
    <property type="match status" value="1"/>
</dbReference>
<dbReference type="GO" id="GO:0003697">
    <property type="term" value="F:single-stranded DNA binding"/>
    <property type="evidence" value="ECO:0007669"/>
    <property type="project" value="InterPro"/>
</dbReference>
<evidence type="ECO:0000313" key="4">
    <source>
        <dbReference type="Proteomes" id="UP001154282"/>
    </source>
</evidence>
<name>A0AAV0RMC8_9ROSI</name>
<dbReference type="GO" id="GO:0006270">
    <property type="term" value="P:DNA replication initiation"/>
    <property type="evidence" value="ECO:0007669"/>
    <property type="project" value="InterPro"/>
</dbReference>
<accession>A0AAV0RMC8</accession>
<feature type="region of interest" description="Disordered" evidence="1">
    <location>
        <begin position="436"/>
        <end position="455"/>
    </location>
</feature>
<proteinExistence type="predicted"/>
<feature type="region of interest" description="Disordered" evidence="1">
    <location>
        <begin position="1"/>
        <end position="37"/>
    </location>
</feature>
<feature type="compositionally biased region" description="Polar residues" evidence="1">
    <location>
        <begin position="437"/>
        <end position="452"/>
    </location>
</feature>
<dbReference type="GO" id="GO:0043596">
    <property type="term" value="C:nuclear replication fork"/>
    <property type="evidence" value="ECO:0007669"/>
    <property type="project" value="TreeGrafter"/>
</dbReference>
<dbReference type="InterPro" id="IPR012340">
    <property type="entry name" value="NA-bd_OB-fold"/>
</dbReference>
<evidence type="ECO:0000259" key="2">
    <source>
        <dbReference type="Pfam" id="PF22379"/>
    </source>
</evidence>
<sequence length="539" mass="59609">ELSRHQIHQKASLLSSHSNLPRPPFLQLHSGSDPAMSTHQEDLDLLLSLQDRVLETPPGSPSNSPSGSPGLLSDDEGSPRRRREGKAADLSVFKDAVRDCLDFDVNKLAEKSKKLKNHRPSAKKSGEANVEKYSGLRISDQQVTLAQLAEHFSDIRFVRLPTIKNLLVGDSISGCWATVGVLTEKGQPRTSSAGKSYSIWKLSCLDESSVSVFLFGDAYKLNCMEKAGTVFALFNCSVRKDNMGQGFSLSVFSANQILKMGTSVDYGVCKGKRKDGMACSLVVNKYVHKVLINSRQAVYCRYHNVVNMTSKNDHIVMNRLALTHFDLTLLFYRKLLRDSPRHVLSLREVLNCKLAASFFGCRNLSTAFRTPFNSRGIYIADPLADLKNIKKPAQPVKLMSIEGLRKALSKGERVTTNTHSQGLRFLNELTASGKLNPKTSSKVSGTASQHTTSSEKRLVTTQIFVPVHPFAPPCSGLCCVSEQYHSIFRFRKPQSMKPNPSQHDDAKRTKTSQGKASVDKGKQGTAKMVELHLIDSDEE</sequence>
<feature type="non-terminal residue" evidence="3">
    <location>
        <position position="1"/>
    </location>
</feature>
<dbReference type="Gene3D" id="2.40.50.140">
    <property type="entry name" value="Nucleic acid-binding proteins"/>
    <property type="match status" value="1"/>
</dbReference>
<feature type="region of interest" description="Disordered" evidence="1">
    <location>
        <begin position="53"/>
        <end position="88"/>
    </location>
</feature>
<organism evidence="3 4">
    <name type="scientific">Linum tenue</name>
    <dbReference type="NCBI Taxonomy" id="586396"/>
    <lineage>
        <taxon>Eukaryota</taxon>
        <taxon>Viridiplantae</taxon>
        <taxon>Streptophyta</taxon>
        <taxon>Embryophyta</taxon>
        <taxon>Tracheophyta</taxon>
        <taxon>Spermatophyta</taxon>
        <taxon>Magnoliopsida</taxon>
        <taxon>eudicotyledons</taxon>
        <taxon>Gunneridae</taxon>
        <taxon>Pentapetalae</taxon>
        <taxon>rosids</taxon>
        <taxon>fabids</taxon>
        <taxon>Malpighiales</taxon>
        <taxon>Linaceae</taxon>
        <taxon>Linum</taxon>
    </lineage>
</organism>